<feature type="coiled-coil region" evidence="1">
    <location>
        <begin position="201"/>
        <end position="235"/>
    </location>
</feature>
<protein>
    <submittedName>
        <fullName evidence="4">Uncharacterized protein</fullName>
    </submittedName>
</protein>
<dbReference type="PANTHER" id="PTHR41390:SF1">
    <property type="entry name" value="NADH-UBIQUINONE OXIDOREDUCTASE 213 KDA SUBUNIT"/>
    <property type="match status" value="1"/>
</dbReference>
<feature type="transmembrane region" description="Helical" evidence="3">
    <location>
        <begin position="53"/>
        <end position="71"/>
    </location>
</feature>
<name>A0ABY8ESY3_MALFU</name>
<keyword evidence="3" id="KW-0472">Membrane</keyword>
<proteinExistence type="predicted"/>
<keyword evidence="1" id="KW-0175">Coiled coil</keyword>
<evidence type="ECO:0000256" key="2">
    <source>
        <dbReference type="SAM" id="MobiDB-lite"/>
    </source>
</evidence>
<keyword evidence="5" id="KW-1185">Reference proteome</keyword>
<evidence type="ECO:0000313" key="5">
    <source>
        <dbReference type="Proteomes" id="UP000818624"/>
    </source>
</evidence>
<dbReference type="EMBL" id="CP046236">
    <property type="protein sequence ID" value="WFD48642.1"/>
    <property type="molecule type" value="Genomic_DNA"/>
</dbReference>
<evidence type="ECO:0000256" key="1">
    <source>
        <dbReference type="SAM" id="Coils"/>
    </source>
</evidence>
<feature type="transmembrane region" description="Helical" evidence="3">
    <location>
        <begin position="16"/>
        <end position="41"/>
    </location>
</feature>
<evidence type="ECO:0000313" key="4">
    <source>
        <dbReference type="EMBL" id="WFD48642.1"/>
    </source>
</evidence>
<feature type="region of interest" description="Disordered" evidence="2">
    <location>
        <begin position="151"/>
        <end position="177"/>
    </location>
</feature>
<evidence type="ECO:0000256" key="3">
    <source>
        <dbReference type="SAM" id="Phobius"/>
    </source>
</evidence>
<dbReference type="Proteomes" id="UP000818624">
    <property type="component" value="Chromosome 3"/>
</dbReference>
<sequence length="237" mass="25266">MAESDAAPLVAPNAPVIVAGGTVLGTLAGGIVGITTGVLTNRPVPPPVLGVRFAKGWLAFSFGFFAIREYVVRPVLNRNLPQSEGPHMHNLRATFLAGGTMGAIAAAFLRRPVVSGILTIAGLCTGVQLISNEIMLAANILSTYGHSEPADAVPAQAPPTDAPAAAKAPDAPQESAPSRNALMRFLERHDIVVPLSDDQYKERLLQRRSEIDRELILLDQELAQERRQLELLQSTGR</sequence>
<organism evidence="4 5">
    <name type="scientific">Malassezia furfur</name>
    <name type="common">Pityriasis versicolor infection agent</name>
    <name type="synonym">Pityrosporum furfur</name>
    <dbReference type="NCBI Taxonomy" id="55194"/>
    <lineage>
        <taxon>Eukaryota</taxon>
        <taxon>Fungi</taxon>
        <taxon>Dikarya</taxon>
        <taxon>Basidiomycota</taxon>
        <taxon>Ustilaginomycotina</taxon>
        <taxon>Malasseziomycetes</taxon>
        <taxon>Malasseziales</taxon>
        <taxon>Malasseziaceae</taxon>
        <taxon>Malassezia</taxon>
    </lineage>
</organism>
<gene>
    <name evidence="4" type="ORF">GLX27_003312</name>
</gene>
<dbReference type="PANTHER" id="PTHR41390">
    <property type="entry name" value="CHROMOSOME 7, WHOLE GENOME SHOTGUN SEQUENCE"/>
    <property type="match status" value="1"/>
</dbReference>
<keyword evidence="3" id="KW-1133">Transmembrane helix</keyword>
<accession>A0ABY8ESY3</accession>
<keyword evidence="3" id="KW-0812">Transmembrane</keyword>
<feature type="compositionally biased region" description="Low complexity" evidence="2">
    <location>
        <begin position="162"/>
        <end position="172"/>
    </location>
</feature>
<reference evidence="4 5" key="1">
    <citation type="journal article" date="2020" name="Elife">
        <title>Loss of centromere function drives karyotype evolution in closely related Malassezia species.</title>
        <authorList>
            <person name="Sankaranarayanan S.R."/>
            <person name="Ianiri G."/>
            <person name="Coelho M.A."/>
            <person name="Reza M.H."/>
            <person name="Thimmappa B.C."/>
            <person name="Ganguly P."/>
            <person name="Vadnala R.N."/>
            <person name="Sun S."/>
            <person name="Siddharthan R."/>
            <person name="Tellgren-Roth C."/>
            <person name="Dawson T.L."/>
            <person name="Heitman J."/>
            <person name="Sanyal K."/>
        </authorList>
    </citation>
    <scope>NUCLEOTIDE SEQUENCE [LARGE SCALE GENOMIC DNA]</scope>
    <source>
        <strain evidence="4">CBS14141</strain>
    </source>
</reference>